<evidence type="ECO:0000313" key="6">
    <source>
        <dbReference type="Proteomes" id="UP000002204"/>
    </source>
</evidence>
<evidence type="ECO:0000259" key="4">
    <source>
        <dbReference type="PROSITE" id="PS51737"/>
    </source>
</evidence>
<keyword evidence="1" id="KW-0238">DNA-binding</keyword>
<dbReference type="InterPro" id="IPR036162">
    <property type="entry name" value="Resolvase-like_N_sf"/>
</dbReference>
<gene>
    <name evidence="5" type="ordered locus">RER_39780</name>
</gene>
<dbReference type="PANTHER" id="PTHR30461:SF2">
    <property type="entry name" value="SERINE RECOMBINASE PINE-RELATED"/>
    <property type="match status" value="1"/>
</dbReference>
<dbReference type="AlphaFoldDB" id="C1A251"/>
<name>C1A251_RHOE4</name>
<dbReference type="InterPro" id="IPR038109">
    <property type="entry name" value="DNA_bind_recomb_sf"/>
</dbReference>
<keyword evidence="2" id="KW-0233">DNA recombination</keyword>
<feature type="domain" description="Resolvase/invertase-type recombinase catalytic" evidence="3">
    <location>
        <begin position="19"/>
        <end position="166"/>
    </location>
</feature>
<dbReference type="GO" id="GO:0003677">
    <property type="term" value="F:DNA binding"/>
    <property type="evidence" value="ECO:0007669"/>
    <property type="project" value="UniProtKB-KW"/>
</dbReference>
<dbReference type="RefSeq" id="WP_020908334.1">
    <property type="nucleotide sequence ID" value="NC_012490.1"/>
</dbReference>
<evidence type="ECO:0000259" key="3">
    <source>
        <dbReference type="PROSITE" id="PS51736"/>
    </source>
</evidence>
<reference evidence="6" key="1">
    <citation type="submission" date="2005-03" db="EMBL/GenBank/DDBJ databases">
        <title>Comparison of the complete genome sequences of Rhodococcus erythropolis PR4 and Rhodococcus opacus B4.</title>
        <authorList>
            <person name="Takarada H."/>
            <person name="Sekine M."/>
            <person name="Hosoyama A."/>
            <person name="Yamada R."/>
            <person name="Fujisawa T."/>
            <person name="Omata S."/>
            <person name="Shimizu A."/>
            <person name="Tsukatani N."/>
            <person name="Tanikawa S."/>
            <person name="Fujita N."/>
            <person name="Harayama S."/>
        </authorList>
    </citation>
    <scope>NUCLEOTIDE SEQUENCE [LARGE SCALE GENOMIC DNA]</scope>
    <source>
        <strain evidence="6">PR4 / NBRC 100887</strain>
    </source>
</reference>
<evidence type="ECO:0000256" key="2">
    <source>
        <dbReference type="ARBA" id="ARBA00023172"/>
    </source>
</evidence>
<dbReference type="InterPro" id="IPR050639">
    <property type="entry name" value="SSR_resolvase"/>
</dbReference>
<dbReference type="eggNOG" id="COG1961">
    <property type="taxonomic scope" value="Bacteria"/>
</dbReference>
<feature type="domain" description="Recombinase" evidence="4">
    <location>
        <begin position="173"/>
        <end position="296"/>
    </location>
</feature>
<dbReference type="Proteomes" id="UP000002204">
    <property type="component" value="Chromosome"/>
</dbReference>
<dbReference type="InterPro" id="IPR006119">
    <property type="entry name" value="Resolv_N"/>
</dbReference>
<organism evidence="5 6">
    <name type="scientific">Rhodococcus erythropolis (strain PR4 / NBRC 100887)</name>
    <dbReference type="NCBI Taxonomy" id="234621"/>
    <lineage>
        <taxon>Bacteria</taxon>
        <taxon>Bacillati</taxon>
        <taxon>Actinomycetota</taxon>
        <taxon>Actinomycetes</taxon>
        <taxon>Mycobacteriales</taxon>
        <taxon>Nocardiaceae</taxon>
        <taxon>Rhodococcus</taxon>
        <taxon>Rhodococcus erythropolis group</taxon>
    </lineage>
</organism>
<reference evidence="5 6" key="2">
    <citation type="journal article" date="2006" name="Environ. Microbiol.">
        <title>Sequence analysis of three plasmids harboured in Rhodococcus erythropolis strain PR4.</title>
        <authorList>
            <person name="Sekine M."/>
            <person name="Tanikawa S."/>
            <person name="Omata S."/>
            <person name="Saito M."/>
            <person name="Fujisawa T."/>
            <person name="Tsukatani N."/>
            <person name="Tajima T."/>
            <person name="Sekigawa T."/>
            <person name="Kosugi H."/>
            <person name="Matsuo Y."/>
            <person name="Nishiko R."/>
            <person name="Imamura K."/>
            <person name="Ito M."/>
            <person name="Narita H."/>
            <person name="Tago S."/>
            <person name="Fujita N."/>
            <person name="Harayama S."/>
        </authorList>
    </citation>
    <scope>NUCLEOTIDE SEQUENCE [LARGE SCALE GENOMIC DNA]</scope>
    <source>
        <strain evidence="6">PR4 / NBRC 100887</strain>
    </source>
</reference>
<dbReference type="PROSITE" id="PS51736">
    <property type="entry name" value="RECOMBINASES_3"/>
    <property type="match status" value="1"/>
</dbReference>
<proteinExistence type="predicted"/>
<dbReference type="PANTHER" id="PTHR30461">
    <property type="entry name" value="DNA-INVERTASE FROM LAMBDOID PROPHAGE"/>
    <property type="match status" value="1"/>
</dbReference>
<protein>
    <submittedName>
        <fullName evidence="5">Putative recombinase</fullName>
    </submittedName>
</protein>
<evidence type="ECO:0000313" key="5">
    <source>
        <dbReference type="EMBL" id="BAH34686.1"/>
    </source>
</evidence>
<dbReference type="Gene3D" id="3.90.1750.20">
    <property type="entry name" value="Putative Large Serine Recombinase, Chain B, Domain 2"/>
    <property type="match status" value="1"/>
</dbReference>
<dbReference type="KEGG" id="rer:RER_39780"/>
<dbReference type="Pfam" id="PF00239">
    <property type="entry name" value="Resolvase"/>
    <property type="match status" value="1"/>
</dbReference>
<dbReference type="SUPFAM" id="SSF53041">
    <property type="entry name" value="Resolvase-like"/>
    <property type="match status" value="1"/>
</dbReference>
<dbReference type="EMBL" id="AP008957">
    <property type="protein sequence ID" value="BAH34686.1"/>
    <property type="molecule type" value="Genomic_DNA"/>
</dbReference>
<dbReference type="GO" id="GO:0000150">
    <property type="term" value="F:DNA strand exchange activity"/>
    <property type="evidence" value="ECO:0007669"/>
    <property type="project" value="InterPro"/>
</dbReference>
<sequence length="506" mass="57136">MVTRANATNRVWHMTNIEGAVIYCRVSSDQSGRAQSVAQQEADCRRTCEVEGWPVIDVVVDNDIGASRYSQGTRPGFLRLRALLGRGVVLVSWESSRITRKLGEFAELRDFCESLGVQWFVGGRLYDLSDPQDSYMLGIAAQNAELEVALSRKRIMRSKDASAARGVHNGWMPFGYVKTPDGWQVDPERAAVVREAVRRLLAGESLRSLAKEFGERKLPAPSRGTETASGSGWEKIGGKGLRSMILSPTYAGIHVRHRRDNGVRVEVSRVQGNWEPIITSDEHYRLVAMLNDPARKRTWGSQITHLLSGIAVCGVCGKGVKHSNMKSDFRPRYRCPDSHVKRAANELDDYVRDTIIDFFTEDVLLAGQVIYGDDDAAREAAETARALRQRFDAEIIELSKAKVSATTRARMVEQMEAELMPKIEEAEEKARQVSNPVLQKFDGNDPLEVWKSLTILERRTVVRECLRIVVLRVEKRNPRRAFDPESVRITTRKEVPISSRWWNRDE</sequence>
<dbReference type="Pfam" id="PF07508">
    <property type="entry name" value="Recombinase"/>
    <property type="match status" value="1"/>
</dbReference>
<evidence type="ECO:0000256" key="1">
    <source>
        <dbReference type="ARBA" id="ARBA00023125"/>
    </source>
</evidence>
<dbReference type="CDD" id="cd00338">
    <property type="entry name" value="Ser_Recombinase"/>
    <property type="match status" value="1"/>
</dbReference>
<accession>C1A251</accession>
<dbReference type="InterPro" id="IPR011109">
    <property type="entry name" value="DNA_bind_recombinase_dom"/>
</dbReference>
<dbReference type="HOGENOM" id="CLU_010686_18_18_11"/>
<dbReference type="SMART" id="SM00857">
    <property type="entry name" value="Resolvase"/>
    <property type="match status" value="1"/>
</dbReference>
<dbReference type="PROSITE" id="PS51737">
    <property type="entry name" value="RECOMBINASE_DNA_BIND"/>
    <property type="match status" value="1"/>
</dbReference>
<dbReference type="Gene3D" id="3.40.50.1390">
    <property type="entry name" value="Resolvase, N-terminal catalytic domain"/>
    <property type="match status" value="1"/>
</dbReference>